<dbReference type="RefSeq" id="WP_090628080.1">
    <property type="nucleotide sequence ID" value="NZ_FOQO01000007.1"/>
</dbReference>
<feature type="transmembrane region" description="Helical" evidence="1">
    <location>
        <begin position="45"/>
        <end position="67"/>
    </location>
</feature>
<dbReference type="GO" id="GO:0140359">
    <property type="term" value="F:ABC-type transporter activity"/>
    <property type="evidence" value="ECO:0007669"/>
    <property type="project" value="InterPro"/>
</dbReference>
<keyword evidence="1" id="KW-0812">Transmembrane</keyword>
<dbReference type="Proteomes" id="UP000198670">
    <property type="component" value="Unassembled WGS sequence"/>
</dbReference>
<keyword evidence="3" id="KW-1185">Reference proteome</keyword>
<feature type="transmembrane region" description="Helical" evidence="1">
    <location>
        <begin position="12"/>
        <end position="33"/>
    </location>
</feature>
<protein>
    <submittedName>
        <fullName evidence="2">Cu-processing system permease protein</fullName>
    </submittedName>
</protein>
<keyword evidence="1" id="KW-1133">Transmembrane helix</keyword>
<evidence type="ECO:0000256" key="1">
    <source>
        <dbReference type="SAM" id="Phobius"/>
    </source>
</evidence>
<organism evidence="2 3">
    <name type="scientific">Parapedobacter indicus</name>
    <dbReference type="NCBI Taxonomy" id="1477437"/>
    <lineage>
        <taxon>Bacteria</taxon>
        <taxon>Pseudomonadati</taxon>
        <taxon>Bacteroidota</taxon>
        <taxon>Sphingobacteriia</taxon>
        <taxon>Sphingobacteriales</taxon>
        <taxon>Sphingobacteriaceae</taxon>
        <taxon>Parapedobacter</taxon>
    </lineage>
</organism>
<evidence type="ECO:0000313" key="2">
    <source>
        <dbReference type="EMBL" id="SFJ04287.1"/>
    </source>
</evidence>
<dbReference type="AlphaFoldDB" id="A0A1I3N519"/>
<dbReference type="STRING" id="1477437.SAMN05444682_10799"/>
<sequence length="255" mass="28019">MNKIIKYVIADLLRSRTILVYTAVLLVLSFSVFSMEDNADKGVVSLLNIVLFVVPLVSIIFSTVYLYNSAEFMELLVSQPLRRNVIWMSIFIGLAGAVSLAFAVGVGIPVIFYAATASGLILVLCGCALSLIFVSVALWAAVRIRDKAKGIGLAILLWLYFALLFDALVLFLLFQFSDYPIENGMVALSLLNPIDISRILILLQIDISALMGYTGAIFRSFFGTGGGVALTIAVLILWSAVPLWFSLRFFKRKDL</sequence>
<dbReference type="OrthoDB" id="1068411at2"/>
<feature type="transmembrane region" description="Helical" evidence="1">
    <location>
        <begin position="221"/>
        <end position="245"/>
    </location>
</feature>
<feature type="transmembrane region" description="Helical" evidence="1">
    <location>
        <begin position="196"/>
        <end position="214"/>
    </location>
</feature>
<feature type="transmembrane region" description="Helical" evidence="1">
    <location>
        <begin position="120"/>
        <end position="141"/>
    </location>
</feature>
<proteinExistence type="predicted"/>
<dbReference type="GO" id="GO:0005886">
    <property type="term" value="C:plasma membrane"/>
    <property type="evidence" value="ECO:0007669"/>
    <property type="project" value="UniProtKB-SubCell"/>
</dbReference>
<gene>
    <name evidence="2" type="ORF">SAMN05444682_10799</name>
</gene>
<feature type="transmembrane region" description="Helical" evidence="1">
    <location>
        <begin position="88"/>
        <end position="114"/>
    </location>
</feature>
<feature type="transmembrane region" description="Helical" evidence="1">
    <location>
        <begin position="153"/>
        <end position="176"/>
    </location>
</feature>
<reference evidence="2 3" key="1">
    <citation type="submission" date="2016-10" db="EMBL/GenBank/DDBJ databases">
        <authorList>
            <person name="de Groot N.N."/>
        </authorList>
    </citation>
    <scope>NUCLEOTIDE SEQUENCE [LARGE SCALE GENOMIC DNA]</scope>
    <source>
        <strain evidence="2 3">RK1</strain>
    </source>
</reference>
<evidence type="ECO:0000313" key="3">
    <source>
        <dbReference type="Proteomes" id="UP000198670"/>
    </source>
</evidence>
<accession>A0A1I3N519</accession>
<name>A0A1I3N519_9SPHI</name>
<dbReference type="EMBL" id="FOQO01000007">
    <property type="protein sequence ID" value="SFJ04287.1"/>
    <property type="molecule type" value="Genomic_DNA"/>
</dbReference>
<keyword evidence="1" id="KW-0472">Membrane</keyword>